<organism evidence="1 2">
    <name type="scientific">Saccoglossus kowalevskii</name>
    <name type="common">Acorn worm</name>
    <dbReference type="NCBI Taxonomy" id="10224"/>
    <lineage>
        <taxon>Eukaryota</taxon>
        <taxon>Metazoa</taxon>
        <taxon>Hemichordata</taxon>
        <taxon>Enteropneusta</taxon>
        <taxon>Harrimaniidae</taxon>
        <taxon>Saccoglossus</taxon>
    </lineage>
</organism>
<feature type="non-terminal residue" evidence="2">
    <location>
        <position position="1"/>
    </location>
</feature>
<evidence type="ECO:0000313" key="2">
    <source>
        <dbReference type="RefSeq" id="XP_006812964.1"/>
    </source>
</evidence>
<dbReference type="RefSeq" id="XP_006812964.1">
    <property type="nucleotide sequence ID" value="XM_006812901.1"/>
</dbReference>
<protein>
    <submittedName>
        <fullName evidence="2">Uncharacterized protein LOC102801183</fullName>
    </submittedName>
</protein>
<accession>A0ABM0LYX3</accession>
<proteinExistence type="predicted"/>
<gene>
    <name evidence="2" type="primary">LOC102801183</name>
</gene>
<evidence type="ECO:0000313" key="1">
    <source>
        <dbReference type="Proteomes" id="UP000694865"/>
    </source>
</evidence>
<sequence>RITIEKRLNEMIVSESGDDLCLICFNAVPKGNSEQHKGSAQHAHSLGHYQTILEMMNVVKKLYNPDTQEEAFKLAEAYEDKLKVDCTTQHCSLCKEYYADMTRGKHLKDAMHCRLMRLAITVVGVSKAIKEQNSKNLQQFIQIHEGRLFGKKEPSSFCEICQRIVYPPYLAHGFTKLHNYNVYNLEELVICLHPLKTYINESMDSE</sequence>
<dbReference type="Proteomes" id="UP000694865">
    <property type="component" value="Unplaced"/>
</dbReference>
<reference evidence="2" key="1">
    <citation type="submission" date="2025-08" db="UniProtKB">
        <authorList>
            <consortium name="RefSeq"/>
        </authorList>
    </citation>
    <scope>IDENTIFICATION</scope>
    <source>
        <tissue evidence="2">Testes</tissue>
    </source>
</reference>
<name>A0ABM0LYX3_SACKO</name>
<keyword evidence="1" id="KW-1185">Reference proteome</keyword>
<dbReference type="GeneID" id="102801183"/>